<sequence>MKNGISILILFVIFSCKTDNKTGEKNIEYQKIEKTKTDSINTFRNQIRIDSTLKPLGKVVELELSNEIKSESVFALCSCQKDKKNNIIKIQLRSGIPTKKELDSTGITDKSGGRLNHLMDLGYLKRIDGQFQFLTLILKDSVIKNLELYSKSTELEYNGSDFKSMDIDKYKIAISTFDYSIASNVYGNFELRLSQDFGYFENDTILKGHFECNNWEISSKEEIKEWDIHKSFKNRNNDRGFEIK</sequence>
<dbReference type="RefSeq" id="WP_139698871.1">
    <property type="nucleotide sequence ID" value="NZ_CP074074.1"/>
</dbReference>
<dbReference type="EMBL" id="VDCS01000031">
    <property type="protein sequence ID" value="TNJ41004.1"/>
    <property type="molecule type" value="Genomic_DNA"/>
</dbReference>
<gene>
    <name evidence="1" type="ORF">FGF67_16560</name>
</gene>
<keyword evidence="2" id="KW-1185">Reference proteome</keyword>
<organism evidence="1 2">
    <name type="scientific">Allotamlana fucoidanivorans</name>
    <dbReference type="NCBI Taxonomy" id="2583814"/>
    <lineage>
        <taxon>Bacteria</taxon>
        <taxon>Pseudomonadati</taxon>
        <taxon>Bacteroidota</taxon>
        <taxon>Flavobacteriia</taxon>
        <taxon>Flavobacteriales</taxon>
        <taxon>Flavobacteriaceae</taxon>
        <taxon>Allotamlana</taxon>
    </lineage>
</organism>
<accession>A0A5C4SCC9</accession>
<evidence type="ECO:0000313" key="1">
    <source>
        <dbReference type="EMBL" id="TNJ41004.1"/>
    </source>
</evidence>
<dbReference type="OrthoDB" id="1439526at2"/>
<reference evidence="1 2" key="1">
    <citation type="submission" date="2019-05" db="EMBL/GenBank/DDBJ databases">
        <title>Tamlana fucoidanivorans sp. nov., isolated from the surface of algae collected from Fujian province in China.</title>
        <authorList>
            <person name="Li J."/>
        </authorList>
    </citation>
    <scope>NUCLEOTIDE SEQUENCE [LARGE SCALE GENOMIC DNA]</scope>
    <source>
        <strain evidence="1 2">CW2-9</strain>
    </source>
</reference>
<dbReference type="AlphaFoldDB" id="A0A5C4SCC9"/>
<dbReference type="PROSITE" id="PS51257">
    <property type="entry name" value="PROKAR_LIPOPROTEIN"/>
    <property type="match status" value="1"/>
</dbReference>
<name>A0A5C4SCC9_9FLAO</name>
<comment type="caution">
    <text evidence="1">The sequence shown here is derived from an EMBL/GenBank/DDBJ whole genome shotgun (WGS) entry which is preliminary data.</text>
</comment>
<evidence type="ECO:0000313" key="2">
    <source>
        <dbReference type="Proteomes" id="UP000308713"/>
    </source>
</evidence>
<proteinExistence type="predicted"/>
<evidence type="ECO:0008006" key="3">
    <source>
        <dbReference type="Google" id="ProtNLM"/>
    </source>
</evidence>
<dbReference type="Proteomes" id="UP000308713">
    <property type="component" value="Unassembled WGS sequence"/>
</dbReference>
<protein>
    <recommendedName>
        <fullName evidence="3">Lipoprotein</fullName>
    </recommendedName>
</protein>